<comment type="cofactor">
    <cofactor evidence="2">
        <name>Zn(2+)</name>
        <dbReference type="ChEBI" id="CHEBI:29105"/>
    </cofactor>
    <text evidence="2">Binds 1 zinc ion per subunit.</text>
</comment>
<dbReference type="Gene3D" id="3.40.1050.10">
    <property type="entry name" value="Carbonic anhydrase"/>
    <property type="match status" value="1"/>
</dbReference>
<evidence type="ECO:0000313" key="3">
    <source>
        <dbReference type="EMBL" id="WKN36698.1"/>
    </source>
</evidence>
<evidence type="ECO:0000256" key="2">
    <source>
        <dbReference type="PIRSR" id="PIRSR601765-1"/>
    </source>
</evidence>
<dbReference type="AlphaFoldDB" id="A0AA49JDE4"/>
<protein>
    <submittedName>
        <fullName evidence="3">Carbonic anhydrase family protein</fullName>
    </submittedName>
</protein>
<feature type="binding site" evidence="2">
    <location>
        <position position="58"/>
    </location>
    <ligand>
        <name>Zn(2+)</name>
        <dbReference type="ChEBI" id="CHEBI:29105"/>
    </ligand>
</feature>
<feature type="binding site" evidence="2">
    <location>
        <position position="111"/>
    </location>
    <ligand>
        <name>Zn(2+)</name>
        <dbReference type="ChEBI" id="CHEBI:29105"/>
    </ligand>
</feature>
<keyword evidence="2" id="KW-0479">Metal-binding</keyword>
<sequence length="206" mass="22422">MKTQTAETQAALTPAQALTMLKEGNKRFQQNIKSDRDLLQQVKETSYGQYPFAVVLSCIDSRVPAELIFDQGIGDIFNVRIAGNFVNDDILGSMEFGCKVAGSKLILVLGHTSCGAVKGVCNQVKLGNLTGMLEKLQPAVDAVEVEGERNGSNAEFVQKVSEKNVELTIQKIKEKSPVLKEMLDQGDIDVVGGMYDVVTGKVEFYS</sequence>
<dbReference type="InterPro" id="IPR036874">
    <property type="entry name" value="Carbonic_anhydrase_sf"/>
</dbReference>
<dbReference type="Pfam" id="PF00484">
    <property type="entry name" value="Pro_CA"/>
    <property type="match status" value="1"/>
</dbReference>
<organism evidence="3">
    <name type="scientific">Roseihalotalea indica</name>
    <dbReference type="NCBI Taxonomy" id="2867963"/>
    <lineage>
        <taxon>Bacteria</taxon>
        <taxon>Pseudomonadati</taxon>
        <taxon>Bacteroidota</taxon>
        <taxon>Cytophagia</taxon>
        <taxon>Cytophagales</taxon>
        <taxon>Catalimonadaceae</taxon>
        <taxon>Roseihalotalea</taxon>
    </lineage>
</organism>
<proteinExistence type="inferred from homology"/>
<keyword evidence="2" id="KW-0862">Zinc</keyword>
<name>A0AA49JDE4_9BACT</name>
<reference evidence="3" key="1">
    <citation type="journal article" date="2023" name="Comput. Struct. Biotechnol. J.">
        <title>Discovery of a novel marine Bacteroidetes with a rich repertoire of carbohydrate-active enzymes.</title>
        <authorList>
            <person name="Chen B."/>
            <person name="Liu G."/>
            <person name="Chen Q."/>
            <person name="Wang H."/>
            <person name="Liu L."/>
            <person name="Tang K."/>
        </authorList>
    </citation>
    <scope>NUCLEOTIDE SEQUENCE</scope>
    <source>
        <strain evidence="3">TK19036</strain>
    </source>
</reference>
<dbReference type="NCBIfam" id="NF011765">
    <property type="entry name" value="PRK15219.1"/>
    <property type="match status" value="1"/>
</dbReference>
<dbReference type="SUPFAM" id="SSF53056">
    <property type="entry name" value="beta-carbonic anhydrase, cab"/>
    <property type="match status" value="1"/>
</dbReference>
<feature type="binding site" evidence="2">
    <location>
        <position position="60"/>
    </location>
    <ligand>
        <name>Zn(2+)</name>
        <dbReference type="ChEBI" id="CHEBI:29105"/>
    </ligand>
</feature>
<dbReference type="EMBL" id="CP120682">
    <property type="protein sequence ID" value="WKN36698.1"/>
    <property type="molecule type" value="Genomic_DNA"/>
</dbReference>
<gene>
    <name evidence="3" type="ORF">K4G66_30505</name>
</gene>
<dbReference type="GO" id="GO:0004089">
    <property type="term" value="F:carbonate dehydratase activity"/>
    <property type="evidence" value="ECO:0007669"/>
    <property type="project" value="InterPro"/>
</dbReference>
<accession>A0AA49JDE4</accession>
<dbReference type="GO" id="GO:0008270">
    <property type="term" value="F:zinc ion binding"/>
    <property type="evidence" value="ECO:0007669"/>
    <property type="project" value="InterPro"/>
</dbReference>
<dbReference type="PANTHER" id="PTHR11002:SF79">
    <property type="entry name" value="CARBONIC ANHYDRASE 2"/>
    <property type="match status" value="1"/>
</dbReference>
<feature type="binding site" evidence="2">
    <location>
        <position position="114"/>
    </location>
    <ligand>
        <name>Zn(2+)</name>
        <dbReference type="ChEBI" id="CHEBI:29105"/>
    </ligand>
</feature>
<dbReference type="CDD" id="cd03378">
    <property type="entry name" value="beta_CA_cladeC"/>
    <property type="match status" value="1"/>
</dbReference>
<comment type="similarity">
    <text evidence="1">Belongs to the beta-class carbonic anhydrase family.</text>
</comment>
<dbReference type="SMART" id="SM00947">
    <property type="entry name" value="Pro_CA"/>
    <property type="match status" value="1"/>
</dbReference>
<dbReference type="InterPro" id="IPR001765">
    <property type="entry name" value="Carbonic_anhydrase"/>
</dbReference>
<dbReference type="PANTHER" id="PTHR11002">
    <property type="entry name" value="CARBONIC ANHYDRASE"/>
    <property type="match status" value="1"/>
</dbReference>
<evidence type="ECO:0000256" key="1">
    <source>
        <dbReference type="ARBA" id="ARBA00006217"/>
    </source>
</evidence>
<reference evidence="3" key="2">
    <citation type="journal article" date="2024" name="Antonie Van Leeuwenhoek">
        <title>Roseihalotalea indica gen. nov., sp. nov., a halophilic Bacteroidetes from mesopelagic Southwest Indian Ocean with higher carbohydrate metabolic potential.</title>
        <authorList>
            <person name="Chen B."/>
            <person name="Zhang M."/>
            <person name="Lin D."/>
            <person name="Ye J."/>
            <person name="Tang K."/>
        </authorList>
    </citation>
    <scope>NUCLEOTIDE SEQUENCE</scope>
    <source>
        <strain evidence="3">TK19036</strain>
    </source>
</reference>